<organism evidence="2 3">
    <name type="scientific">Gossypium barbadense</name>
    <name type="common">Sea Island cotton</name>
    <name type="synonym">Hibiscus barbadensis</name>
    <dbReference type="NCBI Taxonomy" id="3634"/>
    <lineage>
        <taxon>Eukaryota</taxon>
        <taxon>Viridiplantae</taxon>
        <taxon>Streptophyta</taxon>
        <taxon>Embryophyta</taxon>
        <taxon>Tracheophyta</taxon>
        <taxon>Spermatophyta</taxon>
        <taxon>Magnoliopsida</taxon>
        <taxon>eudicotyledons</taxon>
        <taxon>Gunneridae</taxon>
        <taxon>Pentapetalae</taxon>
        <taxon>rosids</taxon>
        <taxon>malvids</taxon>
        <taxon>Malvales</taxon>
        <taxon>Malvaceae</taxon>
        <taxon>Malvoideae</taxon>
        <taxon>Gossypium</taxon>
    </lineage>
</organism>
<feature type="compositionally biased region" description="Basic and acidic residues" evidence="1">
    <location>
        <begin position="52"/>
        <end position="61"/>
    </location>
</feature>
<dbReference type="AlphaFoldDB" id="A0A2P5XST1"/>
<sequence>MEEEHTQNINPSTLASRRNKSNIWLNAITIQDEKGLVEPEPEPRQGIMVSKSKGEVDHSEQTPETLSKNTPEPCSSNDKEPIYEERRLQVEELDEWWIQKSRSHDKPKPRHDELNISPNQLKVGEKVLLHAADPRIATSEPNGEIPLTILSIFPYGTVEAIHPKFSTFMVFQNNTARHTACLRPRPYHGRQHDRVIRPCENRYHVKSTWQENHRPCLVEEEKISIIIGSYCGNQVSIPLVSLGTTRGTFLDTMGPTPKAIYGGVHGQQQTRHPPSPYPLFSFKVLECFMPDSANYDPNRSKVSTLARSLRYLHAILAHTLTRRRESTGIVNTYDTYFLWSMANRHVFDLAYFIALTIRYLSERYRKGVISIGPYMTRLAQYFGLLNMAAQASSLTLIGQMSPQGISKDITDDVPPRHEDPLSQPPPIHYPIHAAASYSDISDYKELQSSPSLRHLKLHWKRFSTTAMSCPTTAITSSLDTVVVEPNLYHHRSILLQSYHCLGRLFSIPPIHGFNSTFRKFHFSLSLF</sequence>
<dbReference type="EMBL" id="KZ664294">
    <property type="protein sequence ID" value="PPS06377.1"/>
    <property type="molecule type" value="Genomic_DNA"/>
</dbReference>
<proteinExistence type="predicted"/>
<feature type="compositionally biased region" description="Polar residues" evidence="1">
    <location>
        <begin position="62"/>
        <end position="76"/>
    </location>
</feature>
<protein>
    <submittedName>
        <fullName evidence="2">Uncharacterized protein</fullName>
    </submittedName>
</protein>
<evidence type="ECO:0000313" key="3">
    <source>
        <dbReference type="Proteomes" id="UP000239757"/>
    </source>
</evidence>
<feature type="compositionally biased region" description="Basic and acidic residues" evidence="1">
    <location>
        <begin position="31"/>
        <end position="43"/>
    </location>
</feature>
<feature type="compositionally biased region" description="Polar residues" evidence="1">
    <location>
        <begin position="7"/>
        <end position="24"/>
    </location>
</feature>
<accession>A0A2P5XST1</accession>
<name>A0A2P5XST1_GOSBA</name>
<gene>
    <name evidence="2" type="ORF">GOBAR_AA14269</name>
</gene>
<evidence type="ECO:0000256" key="1">
    <source>
        <dbReference type="SAM" id="MobiDB-lite"/>
    </source>
</evidence>
<feature type="region of interest" description="Disordered" evidence="1">
    <location>
        <begin position="1"/>
        <end position="82"/>
    </location>
</feature>
<dbReference type="Proteomes" id="UP000239757">
    <property type="component" value="Unassembled WGS sequence"/>
</dbReference>
<reference evidence="2 3" key="1">
    <citation type="submission" date="2015-01" db="EMBL/GenBank/DDBJ databases">
        <title>Genome of allotetraploid Gossypium barbadense reveals genomic plasticity and fiber elongation in cotton evolution.</title>
        <authorList>
            <person name="Chen X."/>
            <person name="Liu X."/>
            <person name="Zhao B."/>
            <person name="Zheng H."/>
            <person name="Hu Y."/>
            <person name="Lu G."/>
            <person name="Yang C."/>
            <person name="Chen J."/>
            <person name="Shan C."/>
            <person name="Zhang L."/>
            <person name="Zhou Y."/>
            <person name="Wang L."/>
            <person name="Guo W."/>
            <person name="Bai Y."/>
            <person name="Ruan J."/>
            <person name="Shangguan X."/>
            <person name="Mao Y."/>
            <person name="Jiang J."/>
            <person name="Zhu Y."/>
            <person name="Lei J."/>
            <person name="Kang H."/>
            <person name="Chen S."/>
            <person name="He X."/>
            <person name="Wang R."/>
            <person name="Wang Y."/>
            <person name="Chen J."/>
            <person name="Wang L."/>
            <person name="Yu S."/>
            <person name="Wang B."/>
            <person name="Wei J."/>
            <person name="Song S."/>
            <person name="Lu X."/>
            <person name="Gao Z."/>
            <person name="Gu W."/>
            <person name="Deng X."/>
            <person name="Ma D."/>
            <person name="Wang S."/>
            <person name="Liang W."/>
            <person name="Fang L."/>
            <person name="Cai C."/>
            <person name="Zhu X."/>
            <person name="Zhou B."/>
            <person name="Zhang Y."/>
            <person name="Chen Z."/>
            <person name="Xu S."/>
            <person name="Zhu R."/>
            <person name="Wang S."/>
            <person name="Zhang T."/>
            <person name="Zhao G."/>
        </authorList>
    </citation>
    <scope>NUCLEOTIDE SEQUENCE [LARGE SCALE GENOMIC DNA]</scope>
    <source>
        <strain evidence="3">cv. Xinhai21</strain>
        <tissue evidence="2">Leaf</tissue>
    </source>
</reference>
<evidence type="ECO:0000313" key="2">
    <source>
        <dbReference type="EMBL" id="PPS06377.1"/>
    </source>
</evidence>